<keyword evidence="2" id="KW-1133">Transmembrane helix</keyword>
<reference evidence="3" key="1">
    <citation type="journal article" date="2015" name="Nature">
        <title>Complex archaea that bridge the gap between prokaryotes and eukaryotes.</title>
        <authorList>
            <person name="Spang A."/>
            <person name="Saw J.H."/>
            <person name="Jorgensen S.L."/>
            <person name="Zaremba-Niedzwiedzka K."/>
            <person name="Martijn J."/>
            <person name="Lind A.E."/>
            <person name="van Eijk R."/>
            <person name="Schleper C."/>
            <person name="Guy L."/>
            <person name="Ettema T.J."/>
        </authorList>
    </citation>
    <scope>NUCLEOTIDE SEQUENCE</scope>
</reference>
<protein>
    <submittedName>
        <fullName evidence="3">Uncharacterized protein</fullName>
    </submittedName>
</protein>
<name>A0A0F9MP58_9ZZZZ</name>
<feature type="region of interest" description="Disordered" evidence="1">
    <location>
        <begin position="62"/>
        <end position="102"/>
    </location>
</feature>
<comment type="caution">
    <text evidence="3">The sequence shown here is derived from an EMBL/GenBank/DDBJ whole genome shotgun (WGS) entry which is preliminary data.</text>
</comment>
<dbReference type="EMBL" id="LAZR01009721">
    <property type="protein sequence ID" value="KKM70952.1"/>
    <property type="molecule type" value="Genomic_DNA"/>
</dbReference>
<feature type="transmembrane region" description="Helical" evidence="2">
    <location>
        <begin position="6"/>
        <end position="23"/>
    </location>
</feature>
<keyword evidence="2" id="KW-0812">Transmembrane</keyword>
<dbReference type="AlphaFoldDB" id="A0A0F9MP58"/>
<proteinExistence type="predicted"/>
<organism evidence="3">
    <name type="scientific">marine sediment metagenome</name>
    <dbReference type="NCBI Taxonomy" id="412755"/>
    <lineage>
        <taxon>unclassified sequences</taxon>
        <taxon>metagenomes</taxon>
        <taxon>ecological metagenomes</taxon>
    </lineage>
</organism>
<sequence length="102" mass="11119">MTITAIGMAALIIIIGVLIARLHQQRERTLGLKATIFALDATVADLEQGLHPLWKVQSDGVNSMAQRRNPDLPPARQPVTPSGVVHDFTDIDDIPDLERGSE</sequence>
<evidence type="ECO:0000256" key="2">
    <source>
        <dbReference type="SAM" id="Phobius"/>
    </source>
</evidence>
<evidence type="ECO:0000313" key="3">
    <source>
        <dbReference type="EMBL" id="KKM70952.1"/>
    </source>
</evidence>
<accession>A0A0F9MP58</accession>
<gene>
    <name evidence="3" type="ORF">LCGC14_1435460</name>
</gene>
<keyword evidence="2" id="KW-0472">Membrane</keyword>
<evidence type="ECO:0000256" key="1">
    <source>
        <dbReference type="SAM" id="MobiDB-lite"/>
    </source>
</evidence>